<evidence type="ECO:0000256" key="4">
    <source>
        <dbReference type="ARBA" id="ARBA00023136"/>
    </source>
</evidence>
<dbReference type="PANTHER" id="PTHR33514">
    <property type="entry name" value="PROTEIN ABCI12, CHLOROPLASTIC"/>
    <property type="match status" value="1"/>
</dbReference>
<gene>
    <name evidence="6" type="ORF">GH754_05390</name>
</gene>
<dbReference type="RefSeq" id="WP_153727674.1">
    <property type="nucleotide sequence ID" value="NZ_WJNH01000002.1"/>
</dbReference>
<dbReference type="InterPro" id="IPR003339">
    <property type="entry name" value="ABC/ECF_trnsptr_transmembrane"/>
</dbReference>
<proteinExistence type="predicted"/>
<dbReference type="OrthoDB" id="2039442at2"/>
<evidence type="ECO:0000313" key="7">
    <source>
        <dbReference type="Proteomes" id="UP000480185"/>
    </source>
</evidence>
<feature type="transmembrane region" description="Helical" evidence="5">
    <location>
        <begin position="224"/>
        <end position="244"/>
    </location>
</feature>
<dbReference type="GO" id="GO:0005886">
    <property type="term" value="C:plasma membrane"/>
    <property type="evidence" value="ECO:0007669"/>
    <property type="project" value="TreeGrafter"/>
</dbReference>
<organism evidence="6 7">
    <name type="scientific">Salinibacillus xinjiangensis</name>
    <dbReference type="NCBI Taxonomy" id="1229268"/>
    <lineage>
        <taxon>Bacteria</taxon>
        <taxon>Bacillati</taxon>
        <taxon>Bacillota</taxon>
        <taxon>Bacilli</taxon>
        <taxon>Bacillales</taxon>
        <taxon>Bacillaceae</taxon>
        <taxon>Salinibacillus</taxon>
    </lineage>
</organism>
<keyword evidence="4 5" id="KW-0472">Membrane</keyword>
<reference evidence="6 7" key="1">
    <citation type="submission" date="2019-11" db="EMBL/GenBank/DDBJ databases">
        <authorList>
            <person name="Li J."/>
        </authorList>
    </citation>
    <scope>NUCLEOTIDE SEQUENCE [LARGE SCALE GENOMIC DNA]</scope>
    <source>
        <strain evidence="6 7">J4</strain>
    </source>
</reference>
<keyword evidence="7" id="KW-1185">Reference proteome</keyword>
<feature type="transmembrane region" description="Helical" evidence="5">
    <location>
        <begin position="264"/>
        <end position="282"/>
    </location>
</feature>
<feature type="transmembrane region" description="Helical" evidence="5">
    <location>
        <begin position="12"/>
        <end position="44"/>
    </location>
</feature>
<dbReference type="PANTHER" id="PTHR33514:SF13">
    <property type="entry name" value="PROTEIN ABCI12, CHLOROPLASTIC"/>
    <property type="match status" value="1"/>
</dbReference>
<dbReference type="Pfam" id="PF02361">
    <property type="entry name" value="CbiQ"/>
    <property type="match status" value="1"/>
</dbReference>
<evidence type="ECO:0000256" key="5">
    <source>
        <dbReference type="SAM" id="Phobius"/>
    </source>
</evidence>
<keyword evidence="2 5" id="KW-0812">Transmembrane</keyword>
<feature type="transmembrane region" description="Helical" evidence="5">
    <location>
        <begin position="131"/>
        <end position="149"/>
    </location>
</feature>
<comment type="subcellular location">
    <subcellularLocation>
        <location evidence="1">Membrane</location>
        <topology evidence="1">Multi-pass membrane protein</topology>
    </subcellularLocation>
</comment>
<dbReference type="EMBL" id="WJNH01000002">
    <property type="protein sequence ID" value="MRG85768.1"/>
    <property type="molecule type" value="Genomic_DNA"/>
</dbReference>
<dbReference type="AlphaFoldDB" id="A0A6G1X4L2"/>
<feature type="transmembrane region" description="Helical" evidence="5">
    <location>
        <begin position="95"/>
        <end position="119"/>
    </location>
</feature>
<comment type="caution">
    <text evidence="6">The sequence shown here is derived from an EMBL/GenBank/DDBJ whole genome shotgun (WGS) entry which is preliminary data.</text>
</comment>
<keyword evidence="3 5" id="KW-1133">Transmembrane helix</keyword>
<sequence length="295" mass="34560">MVRGFKSFHPIVLLVYYIFLIAGLMLYQHPVFLFVAGCFVTLINLLLDGGKQIKKWGLMIFIMCIFSIILTPLFNQRGNQILFYVFNNQVMLEGIIQGVMIAFTLFGIIAIFITFNMVITPEKFLFLFSKWFPQWALLIMLSMRFVPLLRRRLKEIQEVQQLKGVSVKNGNIKQRAKNGMLIIQILLTWSLEESIQTGDSMTARGYGFGKRSKYQPFYMRKRDLVALGYIVCTGLTVLFGWWLGDGVLTLLPILEPVWLQGREWFYLAVWLLFIGFPIWTEGKERLKWRYFRRTT</sequence>
<accession>A0A6G1X4L2</accession>
<evidence type="ECO:0000256" key="3">
    <source>
        <dbReference type="ARBA" id="ARBA00022989"/>
    </source>
</evidence>
<evidence type="ECO:0000256" key="1">
    <source>
        <dbReference type="ARBA" id="ARBA00004141"/>
    </source>
</evidence>
<dbReference type="Proteomes" id="UP000480185">
    <property type="component" value="Unassembled WGS sequence"/>
</dbReference>
<evidence type="ECO:0000313" key="6">
    <source>
        <dbReference type="EMBL" id="MRG85768.1"/>
    </source>
</evidence>
<evidence type="ECO:0000256" key="2">
    <source>
        <dbReference type="ARBA" id="ARBA00022692"/>
    </source>
</evidence>
<feature type="transmembrane region" description="Helical" evidence="5">
    <location>
        <begin position="56"/>
        <end position="74"/>
    </location>
</feature>
<protein>
    <submittedName>
        <fullName evidence="6">Energy-coupling factor transporter transmembrane protein EcfT</fullName>
    </submittedName>
</protein>
<name>A0A6G1X4L2_9BACI</name>
<dbReference type="CDD" id="cd16914">
    <property type="entry name" value="EcfT"/>
    <property type="match status" value="1"/>
</dbReference>